<dbReference type="STRING" id="1120920.SAMN03080599_00810"/>
<dbReference type="GO" id="GO:0008137">
    <property type="term" value="F:NADH dehydrogenase (ubiquinone) activity"/>
    <property type="evidence" value="ECO:0007669"/>
    <property type="project" value="InterPro"/>
</dbReference>
<keyword evidence="2" id="KW-1003">Cell membrane</keyword>
<feature type="transmembrane region" description="Helical" evidence="8">
    <location>
        <begin position="161"/>
        <end position="184"/>
    </location>
</feature>
<evidence type="ECO:0000256" key="8">
    <source>
        <dbReference type="SAM" id="Phobius"/>
    </source>
</evidence>
<dbReference type="GO" id="GO:0016491">
    <property type="term" value="F:oxidoreductase activity"/>
    <property type="evidence" value="ECO:0007669"/>
    <property type="project" value="UniProtKB-KW"/>
</dbReference>
<feature type="transmembrane region" description="Helical" evidence="8">
    <location>
        <begin position="374"/>
        <end position="393"/>
    </location>
</feature>
<feature type="transmembrane region" description="Helical" evidence="8">
    <location>
        <begin position="267"/>
        <end position="287"/>
    </location>
</feature>
<evidence type="ECO:0000313" key="10">
    <source>
        <dbReference type="EMBL" id="SCZ77612.1"/>
    </source>
</evidence>
<sequence length="719" mass="79812">MGYNFWIVLMLVLPGLASLIGAIQGYKHEKLRNALHLLVYVVVFGIVVWLYKPVSQGEIIVFVPNLMGTGLMLKLDMLRYVFLWLTAFIWPLAMIFSTQYLIRHNHRNRYYSLYMLTYFSTIGMFLSENILNLFTFFELMSIASYFLVIHDEDEYAHRAGVSYVAMAIAGGLMVLLGILLAYNFADTLIISEMDLKEASQVTRIAIGSLILVGFGIKASLFPLHVWLPKAYTAAPMPATIILSAVLAKTGVFGIILTLHYLLDGEPILSYAILILGMMTILVGGVLAMYQRNVKRILAYSSMSQMGYILVGIALIEILGSHGGLAVYGTLFHIVNHGIVKTLLFIGAGVIYIALHELSINVIYGFGRVKHFLKALFLFGALAVAGLPGLNGYASKTMIHEALLEAAHEFPGPLFSVLDILFYLGSAMTVAYMLKFFVAVFIEKNDAYYGQHRHLVKWPVLLPMSILSAAIVILGVKPDWVYAPLSQAAEILGASGEVHPHLFAGEALRASGIIFVLGFLLYATFIRIYLRRTVDGHAVYVNPSNSFFRLEEDLMIPLFRMIFRGMTIFFRFFDQWLIRLGAFVGDSIQKLANVKPSQLVEVNNAKLSDAGTHLIESLENASSGKFAAPLIEKGDAVIGKLSTDRLSEPLHRSGEALSHLAESSAQKGHKIKEEGETTVRKAVYRANFNISTVTYSIFLFGAILVLSFIFIFLNSALVKY</sequence>
<feature type="domain" description="NADH:quinone oxidoreductase/Mrp antiporter transmembrane" evidence="9">
    <location>
        <begin position="127"/>
        <end position="407"/>
    </location>
</feature>
<dbReference type="InterPro" id="IPR001750">
    <property type="entry name" value="ND/Mrp_TM"/>
</dbReference>
<dbReference type="PANTHER" id="PTHR42682">
    <property type="entry name" value="HYDROGENASE-4 COMPONENT F"/>
    <property type="match status" value="1"/>
</dbReference>
<dbReference type="OrthoDB" id="9807568at2"/>
<gene>
    <name evidence="10" type="ORF">SAMN03080599_00810</name>
</gene>
<feature type="transmembrane region" description="Helical" evidence="8">
    <location>
        <begin position="413"/>
        <end position="433"/>
    </location>
</feature>
<evidence type="ECO:0000256" key="4">
    <source>
        <dbReference type="ARBA" id="ARBA00022989"/>
    </source>
</evidence>
<feature type="transmembrane region" description="Helical" evidence="8">
    <location>
        <begin position="110"/>
        <end position="127"/>
    </location>
</feature>
<feature type="transmembrane region" description="Helical" evidence="8">
    <location>
        <begin position="204"/>
        <end position="227"/>
    </location>
</feature>
<feature type="transmembrane region" description="Helical" evidence="8">
    <location>
        <begin position="77"/>
        <end position="98"/>
    </location>
</feature>
<feature type="transmembrane region" description="Helical" evidence="8">
    <location>
        <begin position="33"/>
        <end position="51"/>
    </location>
</feature>
<feature type="transmembrane region" description="Helical" evidence="8">
    <location>
        <begin position="689"/>
        <end position="712"/>
    </location>
</feature>
<dbReference type="InterPro" id="IPR003918">
    <property type="entry name" value="NADH_UbQ_OxRdtase"/>
</dbReference>
<feature type="transmembrane region" description="Helical" evidence="8">
    <location>
        <begin position="6"/>
        <end position="26"/>
    </location>
</feature>
<organism evidence="10 11">
    <name type="scientific">Acidaminobacter hydrogenoformans DSM 2784</name>
    <dbReference type="NCBI Taxonomy" id="1120920"/>
    <lineage>
        <taxon>Bacteria</taxon>
        <taxon>Bacillati</taxon>
        <taxon>Bacillota</taxon>
        <taxon>Clostridia</taxon>
        <taxon>Peptostreptococcales</taxon>
        <taxon>Acidaminobacteraceae</taxon>
        <taxon>Acidaminobacter</taxon>
    </lineage>
</organism>
<dbReference type="EMBL" id="FMWL01000003">
    <property type="protein sequence ID" value="SCZ77612.1"/>
    <property type="molecule type" value="Genomic_DNA"/>
</dbReference>
<accession>A0A1G5RU17</accession>
<keyword evidence="6 8" id="KW-0472">Membrane</keyword>
<dbReference type="InterPro" id="IPR052175">
    <property type="entry name" value="ComplexI-like_HydComp"/>
</dbReference>
<keyword evidence="5" id="KW-0560">Oxidoreductase</keyword>
<dbReference type="Proteomes" id="UP000199208">
    <property type="component" value="Unassembled WGS sequence"/>
</dbReference>
<evidence type="ECO:0000256" key="1">
    <source>
        <dbReference type="ARBA" id="ARBA00004651"/>
    </source>
</evidence>
<reference evidence="10 11" key="1">
    <citation type="submission" date="2016-10" db="EMBL/GenBank/DDBJ databases">
        <authorList>
            <person name="de Groot N.N."/>
        </authorList>
    </citation>
    <scope>NUCLEOTIDE SEQUENCE [LARGE SCALE GENOMIC DNA]</scope>
    <source>
        <strain evidence="10 11">DSM 2784</strain>
    </source>
</reference>
<evidence type="ECO:0000256" key="6">
    <source>
        <dbReference type="ARBA" id="ARBA00023136"/>
    </source>
</evidence>
<evidence type="ECO:0000256" key="2">
    <source>
        <dbReference type="ARBA" id="ARBA00022475"/>
    </source>
</evidence>
<proteinExistence type="predicted"/>
<feature type="transmembrane region" description="Helical" evidence="8">
    <location>
        <begin position="454"/>
        <end position="475"/>
    </location>
</feature>
<dbReference type="PANTHER" id="PTHR42682:SF4">
    <property type="entry name" value="NADH-UBIQUINONE_PLASTOQUINONE"/>
    <property type="match status" value="1"/>
</dbReference>
<evidence type="ECO:0000256" key="5">
    <source>
        <dbReference type="ARBA" id="ARBA00023002"/>
    </source>
</evidence>
<evidence type="ECO:0000259" key="9">
    <source>
        <dbReference type="Pfam" id="PF00361"/>
    </source>
</evidence>
<protein>
    <submittedName>
        <fullName evidence="10">Proton-conducting membrane transporter</fullName>
    </submittedName>
</protein>
<evidence type="ECO:0000313" key="11">
    <source>
        <dbReference type="Proteomes" id="UP000199208"/>
    </source>
</evidence>
<name>A0A1G5RU17_9FIRM</name>
<evidence type="ECO:0000256" key="3">
    <source>
        <dbReference type="ARBA" id="ARBA00022692"/>
    </source>
</evidence>
<dbReference type="GO" id="GO:0042773">
    <property type="term" value="P:ATP synthesis coupled electron transport"/>
    <property type="evidence" value="ECO:0007669"/>
    <property type="project" value="InterPro"/>
</dbReference>
<feature type="transmembrane region" description="Helical" evidence="8">
    <location>
        <begin position="133"/>
        <end position="149"/>
    </location>
</feature>
<dbReference type="PRINTS" id="PR01437">
    <property type="entry name" value="NUOXDRDTASE4"/>
</dbReference>
<feature type="transmembrane region" description="Helical" evidence="8">
    <location>
        <begin position="239"/>
        <end position="261"/>
    </location>
</feature>
<dbReference type="AlphaFoldDB" id="A0A1G5RU17"/>
<keyword evidence="3 7" id="KW-0812">Transmembrane</keyword>
<dbReference type="RefSeq" id="WP_092589616.1">
    <property type="nucleotide sequence ID" value="NZ_FMWL01000003.1"/>
</dbReference>
<keyword evidence="4 8" id="KW-1133">Transmembrane helix</keyword>
<feature type="transmembrane region" description="Helical" evidence="8">
    <location>
        <begin position="509"/>
        <end position="529"/>
    </location>
</feature>
<feature type="transmembrane region" description="Helical" evidence="8">
    <location>
        <begin position="333"/>
        <end position="354"/>
    </location>
</feature>
<dbReference type="Pfam" id="PF00361">
    <property type="entry name" value="Proton_antipo_M"/>
    <property type="match status" value="1"/>
</dbReference>
<keyword evidence="11" id="KW-1185">Reference proteome</keyword>
<evidence type="ECO:0000256" key="7">
    <source>
        <dbReference type="RuleBase" id="RU000320"/>
    </source>
</evidence>
<dbReference type="GO" id="GO:0005886">
    <property type="term" value="C:plasma membrane"/>
    <property type="evidence" value="ECO:0007669"/>
    <property type="project" value="UniProtKB-SubCell"/>
</dbReference>
<feature type="transmembrane region" description="Helical" evidence="8">
    <location>
        <begin position="307"/>
        <end position="327"/>
    </location>
</feature>
<comment type="subcellular location">
    <subcellularLocation>
        <location evidence="1">Cell membrane</location>
        <topology evidence="1">Multi-pass membrane protein</topology>
    </subcellularLocation>
    <subcellularLocation>
        <location evidence="7">Membrane</location>
        <topology evidence="7">Multi-pass membrane protein</topology>
    </subcellularLocation>
</comment>